<reference evidence="1 2" key="1">
    <citation type="submission" date="2018-05" db="EMBL/GenBank/DDBJ databases">
        <title>Genomic Encyclopedia of Type Strains, Phase IV (KMG-IV): sequencing the most valuable type-strain genomes for metagenomic binning, comparative biology and taxonomic classification.</title>
        <authorList>
            <person name="Goeker M."/>
        </authorList>
    </citation>
    <scope>NUCLEOTIDE SEQUENCE [LARGE SCALE GENOMIC DNA]</scope>
    <source>
        <strain evidence="1 2">DSM 2626</strain>
    </source>
</reference>
<dbReference type="GO" id="GO:0004061">
    <property type="term" value="F:arylformamidase activity"/>
    <property type="evidence" value="ECO:0007669"/>
    <property type="project" value="InterPro"/>
</dbReference>
<dbReference type="PANTHER" id="PTHR31118:SF12">
    <property type="entry name" value="CYCLASE-LIKE PROTEIN 2"/>
    <property type="match status" value="1"/>
</dbReference>
<dbReference type="PANTHER" id="PTHR31118">
    <property type="entry name" value="CYCLASE-LIKE PROTEIN 2"/>
    <property type="match status" value="1"/>
</dbReference>
<comment type="caution">
    <text evidence="1">The sequence shown here is derived from an EMBL/GenBank/DDBJ whole genome shotgun (WGS) entry which is preliminary data.</text>
</comment>
<evidence type="ECO:0000313" key="1">
    <source>
        <dbReference type="EMBL" id="PWJ90967.1"/>
    </source>
</evidence>
<dbReference type="InterPro" id="IPR007325">
    <property type="entry name" value="KFase/CYL"/>
</dbReference>
<gene>
    <name evidence="1" type="ORF">C8D77_104309</name>
</gene>
<name>A0A8E3B4U4_RHILI</name>
<dbReference type="Gene3D" id="3.50.30.50">
    <property type="entry name" value="Putative cyclase"/>
    <property type="match status" value="1"/>
</dbReference>
<dbReference type="AlphaFoldDB" id="A0A8E3B4U4"/>
<evidence type="ECO:0000313" key="2">
    <source>
        <dbReference type="Proteomes" id="UP000245631"/>
    </source>
</evidence>
<dbReference type="Proteomes" id="UP000245631">
    <property type="component" value="Unassembled WGS sequence"/>
</dbReference>
<proteinExistence type="predicted"/>
<organism evidence="1 2">
    <name type="scientific">Rhizobium loti</name>
    <name type="common">Mesorhizobium loti</name>
    <dbReference type="NCBI Taxonomy" id="381"/>
    <lineage>
        <taxon>Bacteria</taxon>
        <taxon>Pseudomonadati</taxon>
        <taxon>Pseudomonadota</taxon>
        <taxon>Alphaproteobacteria</taxon>
        <taxon>Hyphomicrobiales</taxon>
        <taxon>Phyllobacteriaceae</taxon>
        <taxon>Mesorhizobium</taxon>
    </lineage>
</organism>
<dbReference type="SUPFAM" id="SSF102198">
    <property type="entry name" value="Putative cyclase"/>
    <property type="match status" value="1"/>
</dbReference>
<dbReference type="GO" id="GO:0019441">
    <property type="term" value="P:L-tryptophan catabolic process to kynurenine"/>
    <property type="evidence" value="ECO:0007669"/>
    <property type="project" value="InterPro"/>
</dbReference>
<accession>A0A8E3B4U4</accession>
<protein>
    <submittedName>
        <fullName evidence="1">Kynurenine formamidase</fullName>
    </submittedName>
</protein>
<dbReference type="EMBL" id="QGGH01000004">
    <property type="protein sequence ID" value="PWJ90967.1"/>
    <property type="molecule type" value="Genomic_DNA"/>
</dbReference>
<dbReference type="InterPro" id="IPR037175">
    <property type="entry name" value="KFase_sf"/>
</dbReference>
<dbReference type="Pfam" id="PF04199">
    <property type="entry name" value="Cyclase"/>
    <property type="match status" value="1"/>
</dbReference>
<sequence length="274" mass="29459">MIIITKEGTETMDTQKLLGEVAGQLLSGAIKVVDLTAPLGPDTPLIKLPPELAVDTPKVEIHSISRYDKNGPWWAWNWLKLGEHSGTHFDAPQHWISGKDYADGATDTIPAQNFVGPVNVIDCSKEAAADPDFLLTVDHIKAWEAKHGAINAGEWVVMRTDWYKRNGSEAEFLNANETGPHTPGPTAEAIQFLISKDIKGWGSETIGTDAGKAGGMEPPFPAHTLMHKANRYGLASLCNLDQLPPKGAILIAAPLKIEHGTGSPIRALALVSKG</sequence>